<comment type="caution">
    <text evidence="2">The sequence shown here is derived from an EMBL/GenBank/DDBJ whole genome shotgun (WGS) entry which is preliminary data.</text>
</comment>
<organism evidence="2 3">
    <name type="scientific">Punica granatum</name>
    <name type="common">Pomegranate</name>
    <dbReference type="NCBI Taxonomy" id="22663"/>
    <lineage>
        <taxon>Eukaryota</taxon>
        <taxon>Viridiplantae</taxon>
        <taxon>Streptophyta</taxon>
        <taxon>Embryophyta</taxon>
        <taxon>Tracheophyta</taxon>
        <taxon>Spermatophyta</taxon>
        <taxon>Magnoliopsida</taxon>
        <taxon>eudicotyledons</taxon>
        <taxon>Gunneridae</taxon>
        <taxon>Pentapetalae</taxon>
        <taxon>rosids</taxon>
        <taxon>malvids</taxon>
        <taxon>Myrtales</taxon>
        <taxon>Lythraceae</taxon>
        <taxon>Punica</taxon>
    </lineage>
</organism>
<evidence type="ECO:0000313" key="3">
    <source>
        <dbReference type="Proteomes" id="UP000233551"/>
    </source>
</evidence>
<feature type="compositionally biased region" description="Polar residues" evidence="1">
    <location>
        <begin position="9"/>
        <end position="18"/>
    </location>
</feature>
<feature type="compositionally biased region" description="Polar residues" evidence="1">
    <location>
        <begin position="28"/>
        <end position="39"/>
    </location>
</feature>
<dbReference type="AlphaFoldDB" id="A0A2I0HKZ3"/>
<gene>
    <name evidence="2" type="ORF">CRG98_047251</name>
</gene>
<feature type="non-terminal residue" evidence="2">
    <location>
        <position position="1"/>
    </location>
</feature>
<protein>
    <submittedName>
        <fullName evidence="2">Uncharacterized protein</fullName>
    </submittedName>
</protein>
<keyword evidence="3" id="KW-1185">Reference proteome</keyword>
<feature type="compositionally biased region" description="Basic and acidic residues" evidence="1">
    <location>
        <begin position="41"/>
        <end position="51"/>
    </location>
</feature>
<feature type="compositionally biased region" description="Basic and acidic residues" evidence="1">
    <location>
        <begin position="61"/>
        <end position="70"/>
    </location>
</feature>
<sequence>TPGARSTDKQTAPQNGAIGTQGPLESGNKLQMTFRNSTRFPEGRFGDHDRLPASLRGTSTESRDHNEPRTSQDIQGTMRKLRSKVPRSPRAYGLRPRAMSQQSPAGHKGHRNEYQDAQRAIGDRGTLNSAPIVRTGQNRLLRRRVARTFAHTMHDDIRLIRILVAQAFQIFKLIGHRRSD</sequence>
<feature type="region of interest" description="Disordered" evidence="1">
    <location>
        <begin position="1"/>
        <end position="114"/>
    </location>
</feature>
<evidence type="ECO:0000256" key="1">
    <source>
        <dbReference type="SAM" id="MobiDB-lite"/>
    </source>
</evidence>
<dbReference type="EMBL" id="PGOL01007789">
    <property type="protein sequence ID" value="PKI32358.1"/>
    <property type="molecule type" value="Genomic_DNA"/>
</dbReference>
<evidence type="ECO:0000313" key="2">
    <source>
        <dbReference type="EMBL" id="PKI32358.1"/>
    </source>
</evidence>
<reference evidence="2 3" key="1">
    <citation type="submission" date="2017-11" db="EMBL/GenBank/DDBJ databases">
        <title>De-novo sequencing of pomegranate (Punica granatum L.) genome.</title>
        <authorList>
            <person name="Akparov Z."/>
            <person name="Amiraslanov A."/>
            <person name="Hajiyeva S."/>
            <person name="Abbasov M."/>
            <person name="Kaur K."/>
            <person name="Hamwieh A."/>
            <person name="Solovyev V."/>
            <person name="Salamov A."/>
            <person name="Braich B."/>
            <person name="Kosarev P."/>
            <person name="Mahmoud A."/>
            <person name="Hajiyev E."/>
            <person name="Babayeva S."/>
            <person name="Izzatullayeva V."/>
            <person name="Mammadov A."/>
            <person name="Mammadov A."/>
            <person name="Sharifova S."/>
            <person name="Ojaghi J."/>
            <person name="Eynullazada K."/>
            <person name="Bayramov B."/>
            <person name="Abdulazimova A."/>
            <person name="Shahmuradov I."/>
        </authorList>
    </citation>
    <scope>NUCLEOTIDE SEQUENCE [LARGE SCALE GENOMIC DNA]</scope>
    <source>
        <strain evidence="3">cv. AG2017</strain>
        <tissue evidence="2">Leaf</tissue>
    </source>
</reference>
<feature type="non-terminal residue" evidence="2">
    <location>
        <position position="180"/>
    </location>
</feature>
<accession>A0A2I0HKZ3</accession>
<name>A0A2I0HKZ3_PUNGR</name>
<proteinExistence type="predicted"/>
<dbReference type="Proteomes" id="UP000233551">
    <property type="component" value="Unassembled WGS sequence"/>
</dbReference>